<feature type="domain" description="RNase H type-1" evidence="1">
    <location>
        <begin position="225"/>
        <end position="327"/>
    </location>
</feature>
<organism evidence="2 3">
    <name type="scientific">Araneus ventricosus</name>
    <name type="common">Orbweaver spider</name>
    <name type="synonym">Epeira ventricosa</name>
    <dbReference type="NCBI Taxonomy" id="182803"/>
    <lineage>
        <taxon>Eukaryota</taxon>
        <taxon>Metazoa</taxon>
        <taxon>Ecdysozoa</taxon>
        <taxon>Arthropoda</taxon>
        <taxon>Chelicerata</taxon>
        <taxon>Arachnida</taxon>
        <taxon>Araneae</taxon>
        <taxon>Araneomorphae</taxon>
        <taxon>Entelegynae</taxon>
        <taxon>Araneoidea</taxon>
        <taxon>Araneidae</taxon>
        <taxon>Araneus</taxon>
    </lineage>
</organism>
<dbReference type="Pfam" id="PF00075">
    <property type="entry name" value="RNase_H"/>
    <property type="match status" value="1"/>
</dbReference>
<dbReference type="GO" id="GO:0004523">
    <property type="term" value="F:RNA-DNA hybrid ribonuclease activity"/>
    <property type="evidence" value="ECO:0007669"/>
    <property type="project" value="InterPro"/>
</dbReference>
<dbReference type="PANTHER" id="PTHR19446">
    <property type="entry name" value="REVERSE TRANSCRIPTASES"/>
    <property type="match status" value="1"/>
</dbReference>
<comment type="caution">
    <text evidence="2">The sequence shown here is derived from an EMBL/GenBank/DDBJ whole genome shotgun (WGS) entry which is preliminary data.</text>
</comment>
<protein>
    <recommendedName>
        <fullName evidence="1">RNase H type-1 domain-containing protein</fullName>
    </recommendedName>
</protein>
<accession>A0A4Y2R8I2</accession>
<proteinExistence type="predicted"/>
<dbReference type="EMBL" id="BGPR01016079">
    <property type="protein sequence ID" value="GBN71760.1"/>
    <property type="molecule type" value="Genomic_DNA"/>
</dbReference>
<dbReference type="InterPro" id="IPR012337">
    <property type="entry name" value="RNaseH-like_sf"/>
</dbReference>
<dbReference type="InterPro" id="IPR002156">
    <property type="entry name" value="RNaseH_domain"/>
</dbReference>
<evidence type="ECO:0000313" key="2">
    <source>
        <dbReference type="EMBL" id="GBN71760.1"/>
    </source>
</evidence>
<dbReference type="OrthoDB" id="8063525at2759"/>
<dbReference type="CDD" id="cd09276">
    <property type="entry name" value="Rnase_HI_RT_non_LTR"/>
    <property type="match status" value="1"/>
</dbReference>
<reference evidence="2 3" key="1">
    <citation type="journal article" date="2019" name="Sci. Rep.">
        <title>Orb-weaving spider Araneus ventricosus genome elucidates the spidroin gene catalogue.</title>
        <authorList>
            <person name="Kono N."/>
            <person name="Nakamura H."/>
            <person name="Ohtoshi R."/>
            <person name="Moran D.A.P."/>
            <person name="Shinohara A."/>
            <person name="Yoshida Y."/>
            <person name="Fujiwara M."/>
            <person name="Mori M."/>
            <person name="Tomita M."/>
            <person name="Arakawa K."/>
        </authorList>
    </citation>
    <scope>NUCLEOTIDE SEQUENCE [LARGE SCALE GENOMIC DNA]</scope>
</reference>
<evidence type="ECO:0000259" key="1">
    <source>
        <dbReference type="PROSITE" id="PS50879"/>
    </source>
</evidence>
<gene>
    <name evidence="2" type="ORF">AVEN_177564_1</name>
</gene>
<dbReference type="AlphaFoldDB" id="A0A4Y2R8I2"/>
<dbReference type="PROSITE" id="PS50879">
    <property type="entry name" value="RNASE_H_1"/>
    <property type="match status" value="1"/>
</dbReference>
<dbReference type="SUPFAM" id="SSF53098">
    <property type="entry name" value="Ribonuclease H-like"/>
    <property type="match status" value="1"/>
</dbReference>
<dbReference type="InterPro" id="IPR036397">
    <property type="entry name" value="RNaseH_sf"/>
</dbReference>
<dbReference type="Proteomes" id="UP000499080">
    <property type="component" value="Unassembled WGS sequence"/>
</dbReference>
<keyword evidence="3" id="KW-1185">Reference proteome</keyword>
<name>A0A4Y2R8I2_ARAVE</name>
<dbReference type="Gene3D" id="3.30.420.10">
    <property type="entry name" value="Ribonuclease H-like superfamily/Ribonuclease H"/>
    <property type="match status" value="1"/>
</dbReference>
<sequence>MRKVKTAKNSGWKSFCTKASNPYGTHYKATFRKAIKPAELIALNNHDPSGNHLKIAQDILEKIFPHPANSNSSTYIPPCTENDCPFTKGEIATVIHHLSKGKAPGPDGIDNIIIQQIFKKFPFLLMELFNTCLKLAKFPDPLKVGNIILFHKHGKSKTEASSYRPISLLPTIGKVLEKLLTQRFNFRDSCLVSRTYHPNRQKTLNNSTSVPPGDLRCLQDNLHGSSAGHTGWSTRLSLRNTVFQAEILALLKAVEHAVTLPTQQLTILVDNQASINSAANPKSHNSIAREIFKLLHSHPHIRVSWIKAHAGYIGNEEADRLAKEAAGTENFPETPLELPKPFIKTFLRQKMLATWQMAWDDGDTGRLIHNIIPKVSLQAINWTRNEILFFTGHGPFSSFLQRFNLAETSFCSCGGIGTPIHYATVCLLTTSCHMAPPSQQHQPVWFRSVANNSASRRKIHNLLQFLQRETSLFRPDPN</sequence>
<evidence type="ECO:0000313" key="3">
    <source>
        <dbReference type="Proteomes" id="UP000499080"/>
    </source>
</evidence>
<dbReference type="GO" id="GO:0003676">
    <property type="term" value="F:nucleic acid binding"/>
    <property type="evidence" value="ECO:0007669"/>
    <property type="project" value="InterPro"/>
</dbReference>